<feature type="domain" description="F-box" evidence="3">
    <location>
        <begin position="17"/>
        <end position="57"/>
    </location>
</feature>
<sequence length="298" mass="33558">MYNVEDEESLALIQRAFTDEMMTTIFSRIGPYALGRAACVCRQWRFLARNPNLWEAAAREALSPPAHKDIAPAQLHRTLAQKYGCSWRRMFLEVPHVRFDGVYVARNTYIRVGAVELHRSNTVFLACYYRYYRFFPNGQMLYRTSPHVLKLVARSLARTPAALQAAAKAPGAYGRGGAADDAQHVYIGRYCIQGGQLRTVISYPNSRGTEVRAKLGVRSTVAGAWDRLDVESLCTYDWETGSSSPFPTDPRAEDEYGDGAQRQEHRRGLAPFVFVPWEQVLTTPLNLPASKMDVFLPG</sequence>
<keyword evidence="5" id="KW-1185">Reference proteome</keyword>
<accession>A0A0D2JQA3</accession>
<dbReference type="CDD" id="cd22151">
    <property type="entry name" value="F-box_AtGID2-like"/>
    <property type="match status" value="1"/>
</dbReference>
<dbReference type="SUPFAM" id="SSF81383">
    <property type="entry name" value="F-box domain"/>
    <property type="match status" value="1"/>
</dbReference>
<dbReference type="AlphaFoldDB" id="A0A0D2JQA3"/>
<name>A0A0D2JQA3_9CHLO</name>
<organism evidence="4 5">
    <name type="scientific">Monoraphidium neglectum</name>
    <dbReference type="NCBI Taxonomy" id="145388"/>
    <lineage>
        <taxon>Eukaryota</taxon>
        <taxon>Viridiplantae</taxon>
        <taxon>Chlorophyta</taxon>
        <taxon>core chlorophytes</taxon>
        <taxon>Chlorophyceae</taxon>
        <taxon>CS clade</taxon>
        <taxon>Sphaeropleales</taxon>
        <taxon>Selenastraceae</taxon>
        <taxon>Monoraphidium</taxon>
    </lineage>
</organism>
<dbReference type="GeneID" id="25739583"/>
<gene>
    <name evidence="4" type="ORF">MNEG_6707</name>
</gene>
<dbReference type="GO" id="GO:0031146">
    <property type="term" value="P:SCF-dependent proteasomal ubiquitin-dependent protein catabolic process"/>
    <property type="evidence" value="ECO:0007669"/>
    <property type="project" value="TreeGrafter"/>
</dbReference>
<dbReference type="GO" id="GO:0005737">
    <property type="term" value="C:cytoplasm"/>
    <property type="evidence" value="ECO:0007669"/>
    <property type="project" value="TreeGrafter"/>
</dbReference>
<dbReference type="RefSeq" id="XP_013900272.1">
    <property type="nucleotide sequence ID" value="XM_014044818.1"/>
</dbReference>
<dbReference type="Gene3D" id="1.20.1280.50">
    <property type="match status" value="1"/>
</dbReference>
<dbReference type="EMBL" id="KK101336">
    <property type="protein sequence ID" value="KIZ01253.1"/>
    <property type="molecule type" value="Genomic_DNA"/>
</dbReference>
<keyword evidence="1" id="KW-0833">Ubl conjugation pathway</keyword>
<dbReference type="OrthoDB" id="2117972at2759"/>
<dbReference type="STRING" id="145388.A0A0D2JQA3"/>
<reference evidence="4 5" key="1">
    <citation type="journal article" date="2013" name="BMC Genomics">
        <title>Reconstruction of the lipid metabolism for the microalga Monoraphidium neglectum from its genome sequence reveals characteristics suitable for biofuel production.</title>
        <authorList>
            <person name="Bogen C."/>
            <person name="Al-Dilaimi A."/>
            <person name="Albersmeier A."/>
            <person name="Wichmann J."/>
            <person name="Grundmann M."/>
            <person name="Rupp O."/>
            <person name="Lauersen K.J."/>
            <person name="Blifernez-Klassen O."/>
            <person name="Kalinowski J."/>
            <person name="Goesmann A."/>
            <person name="Mussgnug J.H."/>
            <person name="Kruse O."/>
        </authorList>
    </citation>
    <scope>NUCLEOTIDE SEQUENCE [LARGE SCALE GENOMIC DNA]</scope>
    <source>
        <strain evidence="4 5">SAG 48.87</strain>
    </source>
</reference>
<dbReference type="InterPro" id="IPR001810">
    <property type="entry name" value="F-box_dom"/>
</dbReference>
<feature type="region of interest" description="Disordered" evidence="2">
    <location>
        <begin position="241"/>
        <end position="262"/>
    </location>
</feature>
<evidence type="ECO:0000256" key="2">
    <source>
        <dbReference type="SAM" id="MobiDB-lite"/>
    </source>
</evidence>
<evidence type="ECO:0000313" key="4">
    <source>
        <dbReference type="EMBL" id="KIZ01253.1"/>
    </source>
</evidence>
<evidence type="ECO:0000313" key="5">
    <source>
        <dbReference type="Proteomes" id="UP000054498"/>
    </source>
</evidence>
<evidence type="ECO:0000256" key="1">
    <source>
        <dbReference type="ARBA" id="ARBA00022786"/>
    </source>
</evidence>
<dbReference type="GO" id="GO:0019005">
    <property type="term" value="C:SCF ubiquitin ligase complex"/>
    <property type="evidence" value="ECO:0007669"/>
    <property type="project" value="TreeGrafter"/>
</dbReference>
<dbReference type="PANTHER" id="PTHR12874">
    <property type="entry name" value="F-BOX ONLY PROTEIN 48-RELATED"/>
    <property type="match status" value="1"/>
</dbReference>
<dbReference type="SMART" id="SM00256">
    <property type="entry name" value="FBOX"/>
    <property type="match status" value="1"/>
</dbReference>
<dbReference type="KEGG" id="mng:MNEG_6707"/>
<dbReference type="Pfam" id="PF12937">
    <property type="entry name" value="F-box-like"/>
    <property type="match status" value="1"/>
</dbReference>
<dbReference type="InterPro" id="IPR045464">
    <property type="entry name" value="Hrt3/FBXO9_C"/>
</dbReference>
<proteinExistence type="predicted"/>
<dbReference type="Proteomes" id="UP000054498">
    <property type="component" value="Unassembled WGS sequence"/>
</dbReference>
<evidence type="ECO:0000259" key="3">
    <source>
        <dbReference type="SMART" id="SM00256"/>
    </source>
</evidence>
<dbReference type="InterPro" id="IPR036047">
    <property type="entry name" value="F-box-like_dom_sf"/>
</dbReference>
<dbReference type="PANTHER" id="PTHR12874:SF9">
    <property type="entry name" value="F-BOX ONLY PROTEIN 48"/>
    <property type="match status" value="1"/>
</dbReference>
<protein>
    <recommendedName>
        <fullName evidence="3">F-box domain-containing protein</fullName>
    </recommendedName>
</protein>
<dbReference type="Pfam" id="PF19270">
    <property type="entry name" value="FBO_C"/>
    <property type="match status" value="1"/>
</dbReference>